<dbReference type="InterPro" id="IPR012341">
    <property type="entry name" value="6hp_glycosidase-like_sf"/>
</dbReference>
<dbReference type="Pfam" id="PF07221">
    <property type="entry name" value="GlcNAc_2-epim"/>
    <property type="match status" value="1"/>
</dbReference>
<dbReference type="InterPro" id="IPR008928">
    <property type="entry name" value="6-hairpin_glycosidase_sf"/>
</dbReference>
<gene>
    <name evidence="3" type="ORF">LCGC14_0240410</name>
</gene>
<comment type="similarity">
    <text evidence="1">Belongs to the N-acylglucosamine 2-epimerase family.</text>
</comment>
<evidence type="ECO:0000256" key="2">
    <source>
        <dbReference type="ARBA" id="ARBA00023235"/>
    </source>
</evidence>
<dbReference type="GO" id="GO:0016853">
    <property type="term" value="F:isomerase activity"/>
    <property type="evidence" value="ECO:0007669"/>
    <property type="project" value="UniProtKB-KW"/>
</dbReference>
<dbReference type="CDD" id="cd00249">
    <property type="entry name" value="AGE"/>
    <property type="match status" value="1"/>
</dbReference>
<proteinExistence type="inferred from homology"/>
<accession>A0A0F9U7L5</accession>
<evidence type="ECO:0000256" key="1">
    <source>
        <dbReference type="ARBA" id="ARBA00008558"/>
    </source>
</evidence>
<dbReference type="EMBL" id="LAZR01000121">
    <property type="protein sequence ID" value="KKN89225.1"/>
    <property type="molecule type" value="Genomic_DNA"/>
</dbReference>
<dbReference type="AlphaFoldDB" id="A0A0F9U7L5"/>
<keyword evidence="2" id="KW-0413">Isomerase</keyword>
<sequence>MKSTPDNFKSREFLTQHIADTLAFYEPNIDDEHGGFYQNFSDNGEVFDKHTRHLVSSTRFVFNYARAYQTFNDEKYLNRVKSGIEFIRKHHLVEQTGGYNWLLKVENGQATVLDNTNHCYGFAFVILAYSWAYRAGVTEAREYLNDTFQTMETHFWDAKAGLYKDQHNSDFTKCDSYRGQNANMHTCEALIAAYEATKDEIFLNRALTLADNMVNRQANLMGGLIWEHYDINWQVDLEYNKDDPKNLFRPWGFQPGHQTEWSKLLMFLNKHKPQKWLIERAQALFDNSIDVAWDKQHDGICYGFAPDKTICDDDKYFWVQAETLCCAAYLYQATGDEKYQQWYDKIWQYSWQHLVDHQYGAWFRILTADNKKIDTMKSPIGKTDYHTMGACFDVLELLK</sequence>
<reference evidence="3" key="1">
    <citation type="journal article" date="2015" name="Nature">
        <title>Complex archaea that bridge the gap between prokaryotes and eukaryotes.</title>
        <authorList>
            <person name="Spang A."/>
            <person name="Saw J.H."/>
            <person name="Jorgensen S.L."/>
            <person name="Zaremba-Niedzwiedzka K."/>
            <person name="Martijn J."/>
            <person name="Lind A.E."/>
            <person name="van Eijk R."/>
            <person name="Schleper C."/>
            <person name="Guy L."/>
            <person name="Ettema T.J."/>
        </authorList>
    </citation>
    <scope>NUCLEOTIDE SEQUENCE</scope>
</reference>
<organism evidence="3">
    <name type="scientific">marine sediment metagenome</name>
    <dbReference type="NCBI Taxonomy" id="412755"/>
    <lineage>
        <taxon>unclassified sequences</taxon>
        <taxon>metagenomes</taxon>
        <taxon>ecological metagenomes</taxon>
    </lineage>
</organism>
<dbReference type="SUPFAM" id="SSF48208">
    <property type="entry name" value="Six-hairpin glycosidases"/>
    <property type="match status" value="1"/>
</dbReference>
<dbReference type="PANTHER" id="PTHR15108">
    <property type="entry name" value="N-ACYLGLUCOSAMINE-2-EPIMERASE"/>
    <property type="match status" value="1"/>
</dbReference>
<dbReference type="Gene3D" id="1.50.10.10">
    <property type="match status" value="1"/>
</dbReference>
<dbReference type="GO" id="GO:0005975">
    <property type="term" value="P:carbohydrate metabolic process"/>
    <property type="evidence" value="ECO:0007669"/>
    <property type="project" value="InterPro"/>
</dbReference>
<evidence type="ECO:0008006" key="4">
    <source>
        <dbReference type="Google" id="ProtNLM"/>
    </source>
</evidence>
<comment type="caution">
    <text evidence="3">The sequence shown here is derived from an EMBL/GenBank/DDBJ whole genome shotgun (WGS) entry which is preliminary data.</text>
</comment>
<protein>
    <recommendedName>
        <fullName evidence="4">N-acylglucosamine 2-epimerase</fullName>
    </recommendedName>
</protein>
<dbReference type="FunFam" id="1.50.10.10:FF:000057">
    <property type="entry name" value="N-acylglucosamine 2-epimerase"/>
    <property type="match status" value="1"/>
</dbReference>
<dbReference type="InterPro" id="IPR010819">
    <property type="entry name" value="AGE/CE"/>
</dbReference>
<name>A0A0F9U7L5_9ZZZZ</name>
<evidence type="ECO:0000313" key="3">
    <source>
        <dbReference type="EMBL" id="KKN89225.1"/>
    </source>
</evidence>
<dbReference type="InterPro" id="IPR034116">
    <property type="entry name" value="AGE_dom"/>
</dbReference>